<evidence type="ECO:0000313" key="3">
    <source>
        <dbReference type="Proteomes" id="UP000076532"/>
    </source>
</evidence>
<organism evidence="2 3">
    <name type="scientific">Athelia psychrophila</name>
    <dbReference type="NCBI Taxonomy" id="1759441"/>
    <lineage>
        <taxon>Eukaryota</taxon>
        <taxon>Fungi</taxon>
        <taxon>Dikarya</taxon>
        <taxon>Basidiomycota</taxon>
        <taxon>Agaricomycotina</taxon>
        <taxon>Agaricomycetes</taxon>
        <taxon>Agaricomycetidae</taxon>
        <taxon>Atheliales</taxon>
        <taxon>Atheliaceae</taxon>
        <taxon>Athelia</taxon>
    </lineage>
</organism>
<reference evidence="2 3" key="1">
    <citation type="journal article" date="2016" name="Mol. Biol. Evol.">
        <title>Comparative Genomics of Early-Diverging Mushroom-Forming Fungi Provides Insights into the Origins of Lignocellulose Decay Capabilities.</title>
        <authorList>
            <person name="Nagy L.G."/>
            <person name="Riley R."/>
            <person name="Tritt A."/>
            <person name="Adam C."/>
            <person name="Daum C."/>
            <person name="Floudas D."/>
            <person name="Sun H."/>
            <person name="Yadav J.S."/>
            <person name="Pangilinan J."/>
            <person name="Larsson K.H."/>
            <person name="Matsuura K."/>
            <person name="Barry K."/>
            <person name="Labutti K."/>
            <person name="Kuo R."/>
            <person name="Ohm R.A."/>
            <person name="Bhattacharya S.S."/>
            <person name="Shirouzu T."/>
            <person name="Yoshinaga Y."/>
            <person name="Martin F.M."/>
            <person name="Grigoriev I.V."/>
            <person name="Hibbett D.S."/>
        </authorList>
    </citation>
    <scope>NUCLEOTIDE SEQUENCE [LARGE SCALE GENOMIC DNA]</scope>
    <source>
        <strain evidence="2 3">CBS 109695</strain>
    </source>
</reference>
<dbReference type="AlphaFoldDB" id="A0A165ZF43"/>
<dbReference type="Proteomes" id="UP000076532">
    <property type="component" value="Unassembled WGS sequence"/>
</dbReference>
<dbReference type="EMBL" id="KV417678">
    <property type="protein sequence ID" value="KZP10522.1"/>
    <property type="molecule type" value="Genomic_DNA"/>
</dbReference>
<evidence type="ECO:0008006" key="4">
    <source>
        <dbReference type="Google" id="ProtNLM"/>
    </source>
</evidence>
<sequence length="1159" mass="130598">MRKVLEVFAIKSTQWRNVHFRLPLPMLECMSSIKTRLPNLETLELALWDEDIPLTSIDLFAHAPRLHTFFAGANMTKSTRLSLAPHIQLLFGGAPVARSILALPWNLIRVIKVSCSDIGLQSAIDLVELAPNIESCELRLQLHGGEPMSAHAIVQLPKLRSLYVELKGKHSTPYALLRALCMPNICELSLVTDVVSWEPLIPPLVSICSQPSLQKLVLGINPRYDQRNVHPKLTGTDMVQILNAAQQLQVFEVRHFQPQFISNDFLETFAQLNPSGIPILSPKLREFRFRHSLDTDLDAFAQALQIRDSSGTQNILKIVAIFCRTSLEKSSLLGTLQTSAWWGPLRDMGIDLQFLPLTKSCFTSTTSTSVERVCAYQIAPAIVVALSTPRLWSSISLVLRPKHAKQHIALAGMWLARAGNSPLSIHLETQKSLRDPMRKVLEVFAFKSTRWRNIHFKLPSPMLECMSFIKTGLPNLEMLELALWDEDIPLTSIDLFAYAPRLQTFISGANVTKSRLALPWNQIRIIKVPYSHSDFQSAVDLLESAPNIESCELVMRVFNREPMPARAIMQLPKLRILYVELRGKHSTPYALLRALCMPNICELLLVTDDMSWEPLIPPLVSICSQASLQKLVLGIRPSYGQPNVHRLSGADVIQILNATQQLQVLEVRDVQPQFISSDFLEAFAQVSPSGTPVLCPKLREFRFRPLATGFDAFAQALHMRDSSGTQNILKSVDIVCRTPPEKSSVLGTLQTSAWWGPLRDMGIDLRVPPLTQPVEFLRLYVNLLRKRRALQAGQLDLHRQLGRSCVLAPQLVEVVVDQLAPEGEQQRRFQRRDACAERLPQLKQLLLLRPAQEEAETLLQRLRPPRLWLLVELLEPRPVPLLPLPPERPSAEPLVAKRAWSPRPLLPRRSLETRLEEHKPAEEVLRVLEVLEEEAEQEQLVEAEREGLGLIRRWAGRRWWGRARGGVLGVTWLLFASAVVVAVAERVGRVEEEHSLAIREQRALQVEFDADQFHGELAELRGLALHAQGKGPSTWRAQAHVDLRVLAEQVLLLEELLREQLHQQRLEDGPLERAAPRAYQVHVHVGAPPVLAIIDEAQPRTPKGRTPTSPAQQEQGAPEKEPPPAEDDRASPDDHYDELFWELGGPVEAPEPREETSEL</sequence>
<gene>
    <name evidence="2" type="ORF">FIBSPDRAFT_963011</name>
</gene>
<dbReference type="InterPro" id="IPR032675">
    <property type="entry name" value="LRR_dom_sf"/>
</dbReference>
<dbReference type="Gene3D" id="3.80.10.10">
    <property type="entry name" value="Ribonuclease Inhibitor"/>
    <property type="match status" value="2"/>
</dbReference>
<proteinExistence type="predicted"/>
<protein>
    <recommendedName>
        <fullName evidence="4">F-box domain-containing protein</fullName>
    </recommendedName>
</protein>
<name>A0A165ZF43_9AGAM</name>
<evidence type="ECO:0000256" key="1">
    <source>
        <dbReference type="SAM" id="MobiDB-lite"/>
    </source>
</evidence>
<feature type="compositionally biased region" description="Basic and acidic residues" evidence="1">
    <location>
        <begin position="1117"/>
        <end position="1138"/>
    </location>
</feature>
<feature type="region of interest" description="Disordered" evidence="1">
    <location>
        <begin position="1099"/>
        <end position="1159"/>
    </location>
</feature>
<accession>A0A165ZF43</accession>
<evidence type="ECO:0000313" key="2">
    <source>
        <dbReference type="EMBL" id="KZP10522.1"/>
    </source>
</evidence>
<feature type="compositionally biased region" description="Basic and acidic residues" evidence="1">
    <location>
        <begin position="1150"/>
        <end position="1159"/>
    </location>
</feature>
<keyword evidence="3" id="KW-1185">Reference proteome</keyword>
<dbReference type="STRING" id="436010.A0A165ZF43"/>